<dbReference type="InParanoid" id="E3MZK5"/>
<feature type="region of interest" description="Disordered" evidence="1">
    <location>
        <begin position="397"/>
        <end position="452"/>
    </location>
</feature>
<evidence type="ECO:0000313" key="3">
    <source>
        <dbReference type="Proteomes" id="UP000008281"/>
    </source>
</evidence>
<dbReference type="AlphaFoldDB" id="E3MZK5"/>
<feature type="compositionally biased region" description="Low complexity" evidence="1">
    <location>
        <begin position="235"/>
        <end position="248"/>
    </location>
</feature>
<gene>
    <name evidence="2" type="ORF">CRE_06911</name>
</gene>
<feature type="region of interest" description="Disordered" evidence="1">
    <location>
        <begin position="1"/>
        <end position="259"/>
    </location>
</feature>
<dbReference type="HOGENOM" id="CLU_607252_0_0_1"/>
<organism evidence="3">
    <name type="scientific">Caenorhabditis remanei</name>
    <name type="common">Caenorhabditis vulgaris</name>
    <dbReference type="NCBI Taxonomy" id="31234"/>
    <lineage>
        <taxon>Eukaryota</taxon>
        <taxon>Metazoa</taxon>
        <taxon>Ecdysozoa</taxon>
        <taxon>Nematoda</taxon>
        <taxon>Chromadorea</taxon>
        <taxon>Rhabditida</taxon>
        <taxon>Rhabditina</taxon>
        <taxon>Rhabditomorpha</taxon>
        <taxon>Rhabditoidea</taxon>
        <taxon>Rhabditidae</taxon>
        <taxon>Peloderinae</taxon>
        <taxon>Caenorhabditis</taxon>
    </lineage>
</organism>
<protein>
    <submittedName>
        <fullName evidence="2">Uncharacterized protein</fullName>
    </submittedName>
</protein>
<feature type="compositionally biased region" description="Acidic residues" evidence="1">
    <location>
        <begin position="200"/>
        <end position="210"/>
    </location>
</feature>
<evidence type="ECO:0000313" key="2">
    <source>
        <dbReference type="EMBL" id="EFP13038.1"/>
    </source>
</evidence>
<name>E3MZK5_CAERE</name>
<reference evidence="2" key="1">
    <citation type="submission" date="2007-07" db="EMBL/GenBank/DDBJ databases">
        <title>PCAP assembly of the Caenorhabditis remanei genome.</title>
        <authorList>
            <consortium name="The Caenorhabditis remanei Sequencing Consortium"/>
            <person name="Wilson R.K."/>
        </authorList>
    </citation>
    <scope>NUCLEOTIDE SEQUENCE [LARGE SCALE GENOMIC DNA]</scope>
    <source>
        <strain evidence="2">PB4641</strain>
    </source>
</reference>
<dbReference type="eggNOG" id="ENOG502THXE">
    <property type="taxonomic scope" value="Eukaryota"/>
</dbReference>
<evidence type="ECO:0000256" key="1">
    <source>
        <dbReference type="SAM" id="MobiDB-lite"/>
    </source>
</evidence>
<feature type="compositionally biased region" description="Basic and acidic residues" evidence="1">
    <location>
        <begin position="155"/>
        <end position="166"/>
    </location>
</feature>
<dbReference type="STRING" id="31234.E3MZK5"/>
<dbReference type="EMBL" id="DS268501">
    <property type="protein sequence ID" value="EFP13038.1"/>
    <property type="molecule type" value="Genomic_DNA"/>
</dbReference>
<feature type="compositionally biased region" description="Basic and acidic residues" evidence="1">
    <location>
        <begin position="28"/>
        <end position="37"/>
    </location>
</feature>
<feature type="compositionally biased region" description="Low complexity" evidence="1">
    <location>
        <begin position="308"/>
        <end position="327"/>
    </location>
</feature>
<feature type="compositionally biased region" description="Basic and acidic residues" evidence="1">
    <location>
        <begin position="111"/>
        <end position="125"/>
    </location>
</feature>
<dbReference type="Proteomes" id="UP000008281">
    <property type="component" value="Unassembled WGS sequence"/>
</dbReference>
<accession>E3MZK5</accession>
<feature type="compositionally biased region" description="Basic and acidic residues" evidence="1">
    <location>
        <begin position="44"/>
        <end position="88"/>
    </location>
</feature>
<feature type="compositionally biased region" description="Basic and acidic residues" evidence="1">
    <location>
        <begin position="179"/>
        <end position="189"/>
    </location>
</feature>
<dbReference type="OMA" id="FNPGREM"/>
<feature type="region of interest" description="Disordered" evidence="1">
    <location>
        <begin position="306"/>
        <end position="327"/>
    </location>
</feature>
<sequence length="452" mass="51035">MQNNQNFYRNGYPRYDSFPTSSRSYGVRNDRYERWHEEDGDWSTPRREETWRGDSRRNPGSRAAEERRRSDSWKSGSPRDFRLGRDRAPMPIDDEFLDRYGAKRLNNGNLVDRDGYTLRTRDPDCRAPSPPTFNPGREMRRSGDGKPPPGLANRLSEEDLDKKARQQIEMMNRMATTQQKDEEKNEKKQRNERKRKNPDEGEDEYEEVEEPPVKEAPIETSAPYCNNIKKALLTSPPSSSSESFHPSSNYLGKNPRNIPYRPAISQQKSWFQEYKQRVDTLKEQTYGSSPSLPAATPGYFFKSQPTLSTSSGASTTSPGAPFSSTSSPYYAAATSSSSYLQNPQNVNPFGVPRDVAIPDVVYPPSTPTPPGATSRYANQYLNGISTVSSATMNPFGVWSGNSNDGIQQLAHAPPPPPPPEDRRRDSSDSDSDSEDEAMTKLRQIIENYGSKR</sequence>
<dbReference type="OrthoDB" id="5877674at2759"/>
<keyword evidence="3" id="KW-1185">Reference proteome</keyword>
<proteinExistence type="predicted"/>
<dbReference type="FunCoup" id="E3MZK5">
    <property type="interactions" value="1638"/>
</dbReference>